<evidence type="ECO:0000313" key="1">
    <source>
        <dbReference type="EMBL" id="GGX47178.1"/>
    </source>
</evidence>
<dbReference type="RefSeq" id="WP_189607659.1">
    <property type="nucleotide sequence ID" value="NZ_BMXR01000003.1"/>
</dbReference>
<dbReference type="AlphaFoldDB" id="A0A918K4D5"/>
<dbReference type="EMBL" id="BMXR01000003">
    <property type="protein sequence ID" value="GGX47178.1"/>
    <property type="molecule type" value="Genomic_DNA"/>
</dbReference>
<reference evidence="1" key="1">
    <citation type="journal article" date="2014" name="Int. J. Syst. Evol. Microbiol.">
        <title>Complete genome sequence of Corynebacterium casei LMG S-19264T (=DSM 44701T), isolated from a smear-ripened cheese.</title>
        <authorList>
            <consortium name="US DOE Joint Genome Institute (JGI-PGF)"/>
            <person name="Walter F."/>
            <person name="Albersmeier A."/>
            <person name="Kalinowski J."/>
            <person name="Ruckert C."/>
        </authorList>
    </citation>
    <scope>NUCLEOTIDE SEQUENCE</scope>
    <source>
        <strain evidence="1">KCTC 22169</strain>
    </source>
</reference>
<comment type="caution">
    <text evidence="1">The sequence shown here is derived from an EMBL/GenBank/DDBJ whole genome shotgun (WGS) entry which is preliminary data.</text>
</comment>
<accession>A0A918K4D5</accession>
<organism evidence="1 2">
    <name type="scientific">Saccharospirillum salsuginis</name>
    <dbReference type="NCBI Taxonomy" id="418750"/>
    <lineage>
        <taxon>Bacteria</taxon>
        <taxon>Pseudomonadati</taxon>
        <taxon>Pseudomonadota</taxon>
        <taxon>Gammaproteobacteria</taxon>
        <taxon>Oceanospirillales</taxon>
        <taxon>Saccharospirillaceae</taxon>
        <taxon>Saccharospirillum</taxon>
    </lineage>
</organism>
<dbReference type="Gene3D" id="2.40.50.870">
    <property type="entry name" value="Protein of unknown function (DUF3299)"/>
    <property type="match status" value="1"/>
</dbReference>
<dbReference type="Proteomes" id="UP000626148">
    <property type="component" value="Unassembled WGS sequence"/>
</dbReference>
<gene>
    <name evidence="1" type="ORF">GCM10007392_12490</name>
</gene>
<proteinExistence type="predicted"/>
<reference evidence="1" key="2">
    <citation type="submission" date="2020-09" db="EMBL/GenBank/DDBJ databases">
        <authorList>
            <person name="Sun Q."/>
            <person name="Kim S."/>
        </authorList>
    </citation>
    <scope>NUCLEOTIDE SEQUENCE</scope>
    <source>
        <strain evidence="1">KCTC 22169</strain>
    </source>
</reference>
<name>A0A918K4D5_9GAMM</name>
<evidence type="ECO:0000313" key="2">
    <source>
        <dbReference type="Proteomes" id="UP000626148"/>
    </source>
</evidence>
<dbReference type="InterPro" id="IPR021727">
    <property type="entry name" value="DUF3299"/>
</dbReference>
<protein>
    <recommendedName>
        <fullName evidence="3">DUF3299 domain-containing protein</fullName>
    </recommendedName>
</protein>
<evidence type="ECO:0008006" key="3">
    <source>
        <dbReference type="Google" id="ProtNLM"/>
    </source>
</evidence>
<sequence length="176" mass="19381">MIYRIVVLIGLVLGGQALGAGRDPVELRWDDLVPADFSFQSVREQIDYSQYDLDDLSDEDAEAQRLFEDMKQLLANAPVVDRFAGVNVRLAGFVVPLDMDGDRVLNFLLVPYFGACIHTPPPPSNQIVYVQTQGGFELPSLDEPMSVTGTMMIEHHVSELGSAGYSLYASDVAPFL</sequence>
<dbReference type="Pfam" id="PF11736">
    <property type="entry name" value="DUF3299"/>
    <property type="match status" value="1"/>
</dbReference>
<keyword evidence="2" id="KW-1185">Reference proteome</keyword>